<gene>
    <name evidence="9" type="ORF">KDL28_28165</name>
</gene>
<evidence type="ECO:0000256" key="2">
    <source>
        <dbReference type="ARBA" id="ARBA00022475"/>
    </source>
</evidence>
<keyword evidence="3 7" id="KW-0812">Transmembrane</keyword>
<dbReference type="InterPro" id="IPR000326">
    <property type="entry name" value="PAP2/HPO"/>
</dbReference>
<evidence type="ECO:0000313" key="10">
    <source>
        <dbReference type="Proteomes" id="UP001165283"/>
    </source>
</evidence>
<dbReference type="Proteomes" id="UP001165283">
    <property type="component" value="Unassembled WGS sequence"/>
</dbReference>
<dbReference type="RefSeq" id="WP_252443444.1">
    <property type="nucleotide sequence ID" value="NZ_JAGSOV010000060.1"/>
</dbReference>
<comment type="subcellular location">
    <subcellularLocation>
        <location evidence="1">Cell membrane</location>
        <topology evidence="1">Multi-pass membrane protein</topology>
    </subcellularLocation>
</comment>
<dbReference type="SMART" id="SM00014">
    <property type="entry name" value="acidPPc"/>
    <property type="match status" value="1"/>
</dbReference>
<keyword evidence="2" id="KW-1003">Cell membrane</keyword>
<dbReference type="PANTHER" id="PTHR14969:SF62">
    <property type="entry name" value="DECAPRENYLPHOSPHORYL-5-PHOSPHORIBOSE PHOSPHATASE RV3807C-RELATED"/>
    <property type="match status" value="1"/>
</dbReference>
<feature type="domain" description="Phosphatidic acid phosphatase type 2/haloperoxidase" evidence="8">
    <location>
        <begin position="68"/>
        <end position="181"/>
    </location>
</feature>
<evidence type="ECO:0000256" key="5">
    <source>
        <dbReference type="ARBA" id="ARBA00022989"/>
    </source>
</evidence>
<feature type="transmembrane region" description="Helical" evidence="7">
    <location>
        <begin position="141"/>
        <end position="160"/>
    </location>
</feature>
<comment type="caution">
    <text evidence="9">The sequence shown here is derived from an EMBL/GenBank/DDBJ whole genome shotgun (WGS) entry which is preliminary data.</text>
</comment>
<feature type="transmembrane region" description="Helical" evidence="7">
    <location>
        <begin position="40"/>
        <end position="58"/>
    </location>
</feature>
<feature type="transmembrane region" description="Helical" evidence="7">
    <location>
        <begin position="166"/>
        <end position="188"/>
    </location>
</feature>
<dbReference type="PANTHER" id="PTHR14969">
    <property type="entry name" value="SPHINGOSINE-1-PHOSPHATE PHOSPHOHYDROLASE"/>
    <property type="match status" value="1"/>
</dbReference>
<dbReference type="InterPro" id="IPR036938">
    <property type="entry name" value="PAP2/HPO_sf"/>
</dbReference>
<organism evidence="9 10">
    <name type="scientific">Pseudonocardia humida</name>
    <dbReference type="NCBI Taxonomy" id="2800819"/>
    <lineage>
        <taxon>Bacteria</taxon>
        <taxon>Bacillati</taxon>
        <taxon>Actinomycetota</taxon>
        <taxon>Actinomycetes</taxon>
        <taxon>Pseudonocardiales</taxon>
        <taxon>Pseudonocardiaceae</taxon>
        <taxon>Pseudonocardia</taxon>
    </lineage>
</organism>
<evidence type="ECO:0000256" key="3">
    <source>
        <dbReference type="ARBA" id="ARBA00022692"/>
    </source>
</evidence>
<keyword evidence="6 7" id="KW-0472">Membrane</keyword>
<evidence type="ECO:0000256" key="1">
    <source>
        <dbReference type="ARBA" id="ARBA00004651"/>
    </source>
</evidence>
<keyword evidence="4" id="KW-0378">Hydrolase</keyword>
<evidence type="ECO:0000256" key="6">
    <source>
        <dbReference type="ARBA" id="ARBA00023136"/>
    </source>
</evidence>
<keyword evidence="10" id="KW-1185">Reference proteome</keyword>
<dbReference type="SUPFAM" id="SSF48317">
    <property type="entry name" value="Acid phosphatase/Vanadium-dependent haloperoxidase"/>
    <property type="match status" value="1"/>
</dbReference>
<dbReference type="EMBL" id="JAGSOV010000060">
    <property type="protein sequence ID" value="MCO1658950.1"/>
    <property type="molecule type" value="Genomic_DNA"/>
</dbReference>
<evidence type="ECO:0000259" key="8">
    <source>
        <dbReference type="SMART" id="SM00014"/>
    </source>
</evidence>
<protein>
    <submittedName>
        <fullName evidence="9">Phosphatase PAP2 family protein</fullName>
    </submittedName>
</protein>
<dbReference type="Gene3D" id="1.20.144.10">
    <property type="entry name" value="Phosphatidic acid phosphatase type 2/haloperoxidase"/>
    <property type="match status" value="1"/>
</dbReference>
<proteinExistence type="predicted"/>
<evidence type="ECO:0000313" key="9">
    <source>
        <dbReference type="EMBL" id="MCO1658950.1"/>
    </source>
</evidence>
<sequence>MSIPVVPAVPDVPDLSADWYLRIVAVVAGWPGALRAAAEFAAEGVLLVFAAVVLLLWWRARRGPVAAMALALAAPVATVLGYLVSEAAKHVKRVDRPCRLLDVATVAPCPEPGDWSFPSNHAAVAGAAAVAICWSGARLPGAVAALAALCAAALRVVVGLHFPHDVLAGLLVGAVVAAAATPLIARAVRPMVAGCRARSIGAALVGSGRG</sequence>
<feature type="transmembrane region" description="Helical" evidence="7">
    <location>
        <begin position="65"/>
        <end position="84"/>
    </location>
</feature>
<reference evidence="9" key="1">
    <citation type="submission" date="2021-04" db="EMBL/GenBank/DDBJ databases">
        <title>Pseudonocardia sp. nov., isolated from sandy soil of mangrove forest.</title>
        <authorList>
            <person name="Zan Z."/>
            <person name="Huang R."/>
            <person name="Liu W."/>
        </authorList>
    </citation>
    <scope>NUCLEOTIDE SEQUENCE</scope>
    <source>
        <strain evidence="9">S2-4</strain>
    </source>
</reference>
<name>A0ABT1A7F1_9PSEU</name>
<evidence type="ECO:0000256" key="4">
    <source>
        <dbReference type="ARBA" id="ARBA00022801"/>
    </source>
</evidence>
<accession>A0ABT1A7F1</accession>
<keyword evidence="5 7" id="KW-1133">Transmembrane helix</keyword>
<evidence type="ECO:0000256" key="7">
    <source>
        <dbReference type="SAM" id="Phobius"/>
    </source>
</evidence>
<dbReference type="Pfam" id="PF01569">
    <property type="entry name" value="PAP2"/>
    <property type="match status" value="1"/>
</dbReference>